<reference evidence="10 11" key="1">
    <citation type="submission" date="2018-06" db="EMBL/GenBank/DDBJ databases">
        <title>A transcriptomic atlas of mushroom development highlights an independent origin of complex multicellularity.</title>
        <authorList>
            <consortium name="DOE Joint Genome Institute"/>
            <person name="Krizsan K."/>
            <person name="Almasi E."/>
            <person name="Merenyi Z."/>
            <person name="Sahu N."/>
            <person name="Viragh M."/>
            <person name="Koszo T."/>
            <person name="Mondo S."/>
            <person name="Kiss B."/>
            <person name="Balint B."/>
            <person name="Kues U."/>
            <person name="Barry K."/>
            <person name="Hegedus J.C."/>
            <person name="Henrissat B."/>
            <person name="Johnson J."/>
            <person name="Lipzen A."/>
            <person name="Ohm R."/>
            <person name="Nagy I."/>
            <person name="Pangilinan J."/>
            <person name="Yan J."/>
            <person name="Xiong Y."/>
            <person name="Grigoriev I.V."/>
            <person name="Hibbett D.S."/>
            <person name="Nagy L.G."/>
        </authorList>
    </citation>
    <scope>NUCLEOTIDE SEQUENCE [LARGE SCALE GENOMIC DNA]</scope>
    <source>
        <strain evidence="10 11">SZMC22713</strain>
    </source>
</reference>
<evidence type="ECO:0000256" key="5">
    <source>
        <dbReference type="ARBA" id="ARBA00022884"/>
    </source>
</evidence>
<evidence type="ECO:0000256" key="1">
    <source>
        <dbReference type="ARBA" id="ARBA00004123"/>
    </source>
</evidence>
<keyword evidence="3 7" id="KW-0863">Zinc-finger</keyword>
<dbReference type="InterPro" id="IPR001876">
    <property type="entry name" value="Znf_RanBP2"/>
</dbReference>
<dbReference type="GO" id="GO:0005634">
    <property type="term" value="C:nucleus"/>
    <property type="evidence" value="ECO:0007669"/>
    <property type="project" value="UniProtKB-SubCell"/>
</dbReference>
<evidence type="ECO:0000256" key="4">
    <source>
        <dbReference type="ARBA" id="ARBA00022833"/>
    </source>
</evidence>
<dbReference type="InterPro" id="IPR036443">
    <property type="entry name" value="Znf_RanBP2_sf"/>
</dbReference>
<feature type="region of interest" description="Disordered" evidence="8">
    <location>
        <begin position="759"/>
        <end position="778"/>
    </location>
</feature>
<dbReference type="InterPro" id="IPR034870">
    <property type="entry name" value="TET_fam"/>
</dbReference>
<feature type="region of interest" description="Disordered" evidence="8">
    <location>
        <begin position="382"/>
        <end position="406"/>
    </location>
</feature>
<protein>
    <recommendedName>
        <fullName evidence="9">RanBP2-type domain-containing protein</fullName>
    </recommendedName>
</protein>
<gene>
    <name evidence="10" type="ORF">BD410DRAFT_470620</name>
</gene>
<accession>A0A4Y7QGK7</accession>
<dbReference type="STRING" id="50990.A0A4Y7QGK7"/>
<dbReference type="GO" id="GO:0006355">
    <property type="term" value="P:regulation of DNA-templated transcription"/>
    <property type="evidence" value="ECO:0007669"/>
    <property type="project" value="InterPro"/>
</dbReference>
<evidence type="ECO:0000313" key="11">
    <source>
        <dbReference type="Proteomes" id="UP000294933"/>
    </source>
</evidence>
<feature type="compositionally biased region" description="Pro residues" evidence="8">
    <location>
        <begin position="16"/>
        <end position="26"/>
    </location>
</feature>
<dbReference type="GO" id="GO:0003723">
    <property type="term" value="F:RNA binding"/>
    <property type="evidence" value="ECO:0007669"/>
    <property type="project" value="UniProtKB-KW"/>
</dbReference>
<keyword evidence="6" id="KW-0539">Nucleus</keyword>
<organism evidence="10 11">
    <name type="scientific">Rickenella mellea</name>
    <dbReference type="NCBI Taxonomy" id="50990"/>
    <lineage>
        <taxon>Eukaryota</taxon>
        <taxon>Fungi</taxon>
        <taxon>Dikarya</taxon>
        <taxon>Basidiomycota</taxon>
        <taxon>Agaricomycotina</taxon>
        <taxon>Agaricomycetes</taxon>
        <taxon>Hymenochaetales</taxon>
        <taxon>Rickenellaceae</taxon>
        <taxon>Rickenella</taxon>
    </lineage>
</organism>
<feature type="compositionally biased region" description="Low complexity" evidence="8">
    <location>
        <begin position="713"/>
        <end position="723"/>
    </location>
</feature>
<keyword evidence="2" id="KW-0479">Metal-binding</keyword>
<dbReference type="VEuPathDB" id="FungiDB:BD410DRAFT_470620"/>
<feature type="compositionally biased region" description="Pro residues" evidence="8">
    <location>
        <begin position="266"/>
        <end position="278"/>
    </location>
</feature>
<evidence type="ECO:0000313" key="10">
    <source>
        <dbReference type="EMBL" id="TDL26813.1"/>
    </source>
</evidence>
<dbReference type="PROSITE" id="PS50199">
    <property type="entry name" value="ZF_RANBP2_2"/>
    <property type="match status" value="1"/>
</dbReference>
<evidence type="ECO:0000256" key="7">
    <source>
        <dbReference type="PROSITE-ProRule" id="PRU00322"/>
    </source>
</evidence>
<keyword evidence="4" id="KW-0862">Zinc</keyword>
<feature type="compositionally biased region" description="Polar residues" evidence="8">
    <location>
        <begin position="638"/>
        <end position="650"/>
    </location>
</feature>
<proteinExistence type="predicted"/>
<sequence length="778" mass="83201">MPRGQNRRGVCASPHPLRPGPPPSLPTPSASPSKIISLPQMSTSNTRFLHPNAVDSLEHVMNRVQNLSFSSAPFGPTPPHTPSPFNTIRYLPQSEIYSTSSNTTSTHPIDFSSEIDMAPGYPRTGSNVTSGRGSFEQFRQTKSRVVRVFNLPSSSSATAHALTRIFFFPVGQAQQSNFNSLPSPVRMWTLREDCGGRATGEEDSLWAVFRTHEEACSALSLSGAPLSVATALEVELEPFSKLRKYELRNPQPASCLTDSYRGTLLPPSPTSPYTPSPQLPSATPAMSQVSPVSFDFGNANNSAQAGYSLSSNPPNPKSYFRLGDWICTSANCAAHNFGRNVACIGCGSPRAMNGPPSPSSTTSSYSSGFANRLASPRFAAANAGYQQPPSPSTPMLDPSPSSVHPSLRMPITINAGLPSVMRFAQIQHPIKPPQPSHPILTPSGRAFAAGGKVQNVSSDPLSPCVMYWPDNEPFPEQGQIRPGTVAVTHPPILNTGNRGPIEHQPGDWVCQKCEYLNWRRRKVCQTCYPYAEGNGDSVSAAVQTERIQLLCSVFAQAQLQAPLSPQAFQTRSPGAAFSNLPVSHPVSVNPIPLARRPPTVLSSQSDLDIHSQWATRPRGNLAQSISVENNIVYQTPISAPSPGANASTNPPSGPLLPSFLKNAIDARPRTPSSLSLSSNSSAELSYDDYDDDLPSPASGGPPQTMFYAQQRRGSGCASNSSGSASSLTLVGGNIWAMDHGENKTWVPVALPSPDALVASRSRTSSREVLRPAGFDSTR</sequence>
<dbReference type="Proteomes" id="UP000294933">
    <property type="component" value="Unassembled WGS sequence"/>
</dbReference>
<feature type="compositionally biased region" description="Low complexity" evidence="8">
    <location>
        <begin position="672"/>
        <end position="684"/>
    </location>
</feature>
<dbReference type="Gene3D" id="4.10.1060.10">
    <property type="entry name" value="Zinc finger, RanBP2-type"/>
    <property type="match status" value="2"/>
</dbReference>
<dbReference type="PANTHER" id="PTHR23238">
    <property type="entry name" value="RNA BINDING PROTEIN"/>
    <property type="match status" value="1"/>
</dbReference>
<dbReference type="SMART" id="SM00547">
    <property type="entry name" value="ZnF_RBZ"/>
    <property type="match status" value="2"/>
</dbReference>
<evidence type="ECO:0000256" key="2">
    <source>
        <dbReference type="ARBA" id="ARBA00022723"/>
    </source>
</evidence>
<dbReference type="EMBL" id="ML170160">
    <property type="protein sequence ID" value="TDL26813.1"/>
    <property type="molecule type" value="Genomic_DNA"/>
</dbReference>
<keyword evidence="5" id="KW-0694">RNA-binding</keyword>
<feature type="region of interest" description="Disordered" evidence="8">
    <location>
        <begin position="638"/>
        <end position="723"/>
    </location>
</feature>
<dbReference type="SUPFAM" id="SSF90209">
    <property type="entry name" value="Ran binding protein zinc finger-like"/>
    <property type="match status" value="2"/>
</dbReference>
<evidence type="ECO:0000256" key="6">
    <source>
        <dbReference type="ARBA" id="ARBA00023242"/>
    </source>
</evidence>
<dbReference type="AlphaFoldDB" id="A0A4Y7QGK7"/>
<evidence type="ECO:0000256" key="8">
    <source>
        <dbReference type="SAM" id="MobiDB-lite"/>
    </source>
</evidence>
<feature type="region of interest" description="Disordered" evidence="8">
    <location>
        <begin position="1"/>
        <end position="36"/>
    </location>
</feature>
<comment type="subcellular location">
    <subcellularLocation>
        <location evidence="1">Nucleus</location>
    </subcellularLocation>
</comment>
<keyword evidence="11" id="KW-1185">Reference proteome</keyword>
<feature type="domain" description="RanBP2-type" evidence="9">
    <location>
        <begin position="321"/>
        <end position="352"/>
    </location>
</feature>
<evidence type="ECO:0000256" key="3">
    <source>
        <dbReference type="ARBA" id="ARBA00022771"/>
    </source>
</evidence>
<dbReference type="GO" id="GO:0008270">
    <property type="term" value="F:zinc ion binding"/>
    <property type="evidence" value="ECO:0007669"/>
    <property type="project" value="UniProtKB-KW"/>
</dbReference>
<evidence type="ECO:0000259" key="9">
    <source>
        <dbReference type="PROSITE" id="PS50199"/>
    </source>
</evidence>
<name>A0A4Y7QGK7_9AGAM</name>
<dbReference type="PROSITE" id="PS01358">
    <property type="entry name" value="ZF_RANBP2_1"/>
    <property type="match status" value="2"/>
</dbReference>
<dbReference type="OrthoDB" id="448399at2759"/>
<feature type="region of interest" description="Disordered" evidence="8">
    <location>
        <begin position="266"/>
        <end position="287"/>
    </location>
</feature>